<evidence type="ECO:0000256" key="7">
    <source>
        <dbReference type="ARBA" id="ARBA00022982"/>
    </source>
</evidence>
<dbReference type="PATRIC" id="fig|1703772.3.peg.1759"/>
<dbReference type="Proteomes" id="UP000051012">
    <property type="component" value="Unassembled WGS sequence"/>
</dbReference>
<evidence type="ECO:0000256" key="8">
    <source>
        <dbReference type="ARBA" id="ARBA00022989"/>
    </source>
</evidence>
<dbReference type="NCBIfam" id="TIGR01946">
    <property type="entry name" value="rnfD"/>
    <property type="match status" value="1"/>
</dbReference>
<dbReference type="GO" id="GO:0055085">
    <property type="term" value="P:transmembrane transport"/>
    <property type="evidence" value="ECO:0007669"/>
    <property type="project" value="InterPro"/>
</dbReference>
<keyword evidence="9 10" id="KW-0472">Membrane</keyword>
<gene>
    <name evidence="10" type="primary">rnfD</name>
    <name evidence="11" type="ORF">AMJ52_00365</name>
</gene>
<sequence>MIKKMKELLTVSASPHIRGKMNITLAMRLVIIALVPAFIFSVYLYGVRVLIITIISIVVSLVCEAVMQKMLGRKITIADSSAVLTGLLLAFNLPPGVPLWMPAIGSAFAIIFAKQLFGGLGYNFINPALAGRAFLMASWPTFMTREWLAPVGGTLSGIDGITGATPLTLLKNPANYGDPSVIISRLNEMETIKNIFIGKIGGCIGETSALLLLIGGLFLIIIGIVDYRIVVGYLGSFSLLALVLPTKANVVFHLFSGGLFLGAFFMATDWVTSPITNKGRWIFGIGCGVLTVVIRMWGGYPEGVSYSILLMNVFTPLIDRLTRERIFGEQRKRKGAKK</sequence>
<dbReference type="Pfam" id="PF03116">
    <property type="entry name" value="NQR2_RnfD_RnfE"/>
    <property type="match status" value="1"/>
</dbReference>
<feature type="modified residue" description="FMN phosphoryl threonine" evidence="10">
    <location>
        <position position="165"/>
    </location>
</feature>
<feature type="transmembrane region" description="Helical" evidence="10">
    <location>
        <begin position="209"/>
        <end position="230"/>
    </location>
</feature>
<feature type="transmembrane region" description="Helical" evidence="10">
    <location>
        <begin position="280"/>
        <end position="298"/>
    </location>
</feature>
<comment type="subunit">
    <text evidence="10">The complex is composed of six subunits: RnfA, RnfB, RnfC, RnfD, RnfE and RnfG.</text>
</comment>
<evidence type="ECO:0000256" key="1">
    <source>
        <dbReference type="ARBA" id="ARBA00022448"/>
    </source>
</evidence>
<protein>
    <recommendedName>
        <fullName evidence="10">Ion-translocating oxidoreductase complex subunit D</fullName>
        <ecNumber evidence="10">7.-.-.-</ecNumber>
    </recommendedName>
    <alternativeName>
        <fullName evidence="10">Rnf electron transport complex subunit D</fullName>
    </alternativeName>
</protein>
<keyword evidence="10" id="KW-1003">Cell membrane</keyword>
<comment type="function">
    <text evidence="10">Part of a membrane-bound complex that couples electron transfer with translocation of ions across the membrane.</text>
</comment>
<keyword evidence="2 10" id="KW-0597">Phosphoprotein</keyword>
<evidence type="ECO:0000256" key="2">
    <source>
        <dbReference type="ARBA" id="ARBA00022553"/>
    </source>
</evidence>
<dbReference type="EMBL" id="LJNI01000003">
    <property type="protein sequence ID" value="KPJ74488.1"/>
    <property type="molecule type" value="Genomic_DNA"/>
</dbReference>
<dbReference type="InterPro" id="IPR011303">
    <property type="entry name" value="RnfD_bac"/>
</dbReference>
<evidence type="ECO:0000256" key="3">
    <source>
        <dbReference type="ARBA" id="ARBA00022630"/>
    </source>
</evidence>
<dbReference type="HAMAP" id="MF_00462">
    <property type="entry name" value="RsxD_RnfD"/>
    <property type="match status" value="1"/>
</dbReference>
<keyword evidence="1 10" id="KW-0813">Transport</keyword>
<keyword evidence="3 10" id="KW-0285">Flavoprotein</keyword>
<feature type="transmembrane region" description="Helical" evidence="10">
    <location>
        <begin position="250"/>
        <end position="268"/>
    </location>
</feature>
<feature type="transmembrane region" description="Helical" evidence="10">
    <location>
        <begin position="45"/>
        <end position="63"/>
    </location>
</feature>
<feature type="transmembrane region" description="Helical" evidence="10">
    <location>
        <begin position="75"/>
        <end position="93"/>
    </location>
</feature>
<evidence type="ECO:0000256" key="10">
    <source>
        <dbReference type="HAMAP-Rule" id="MF_00462"/>
    </source>
</evidence>
<feature type="transmembrane region" description="Helical" evidence="10">
    <location>
        <begin position="21"/>
        <end position="39"/>
    </location>
</feature>
<dbReference type="PANTHER" id="PTHR30578">
    <property type="entry name" value="ELECTRON TRANSPORT COMPLEX PROTEIN RNFD"/>
    <property type="match status" value="1"/>
</dbReference>
<name>A0A0S7YIA6_UNCT6</name>
<accession>A0A0S7YIA6</accession>
<dbReference type="PANTHER" id="PTHR30578:SF0">
    <property type="entry name" value="ION-TRANSLOCATING OXIDOREDUCTASE COMPLEX SUBUNIT D"/>
    <property type="match status" value="1"/>
</dbReference>
<keyword evidence="5 10" id="KW-0812">Transmembrane</keyword>
<comment type="caution">
    <text evidence="11">The sequence shown here is derived from an EMBL/GenBank/DDBJ whole genome shotgun (WGS) entry which is preliminary data.</text>
</comment>
<comment type="similarity">
    <text evidence="10">Belongs to the NqrB/RnfD family.</text>
</comment>
<dbReference type="GO" id="GO:0005886">
    <property type="term" value="C:plasma membrane"/>
    <property type="evidence" value="ECO:0007669"/>
    <property type="project" value="UniProtKB-SubCell"/>
</dbReference>
<dbReference type="InterPro" id="IPR004338">
    <property type="entry name" value="NqrB/RnfD"/>
</dbReference>
<comment type="subcellular location">
    <subcellularLocation>
        <location evidence="10">Cell membrane</location>
        <topology evidence="10">Multi-pass membrane protein</topology>
    </subcellularLocation>
</comment>
<evidence type="ECO:0000256" key="9">
    <source>
        <dbReference type="ARBA" id="ARBA00023136"/>
    </source>
</evidence>
<evidence type="ECO:0000256" key="5">
    <source>
        <dbReference type="ARBA" id="ARBA00022692"/>
    </source>
</evidence>
<dbReference type="GO" id="GO:0022900">
    <property type="term" value="P:electron transport chain"/>
    <property type="evidence" value="ECO:0007669"/>
    <property type="project" value="UniProtKB-UniRule"/>
</dbReference>
<evidence type="ECO:0000256" key="6">
    <source>
        <dbReference type="ARBA" id="ARBA00022967"/>
    </source>
</evidence>
<proteinExistence type="inferred from homology"/>
<feature type="transmembrane region" description="Helical" evidence="10">
    <location>
        <begin position="99"/>
        <end position="117"/>
    </location>
</feature>
<dbReference type="AlphaFoldDB" id="A0A0S7YIA6"/>
<evidence type="ECO:0000256" key="4">
    <source>
        <dbReference type="ARBA" id="ARBA00022643"/>
    </source>
</evidence>
<organism evidence="11 12">
    <name type="scientific">candidate division TA06 bacterium DG_78</name>
    <dbReference type="NCBI Taxonomy" id="1703772"/>
    <lineage>
        <taxon>Bacteria</taxon>
        <taxon>Bacteria division TA06</taxon>
    </lineage>
</organism>
<reference evidence="11 12" key="1">
    <citation type="journal article" date="2015" name="Microbiome">
        <title>Genomic resolution of linkages in carbon, nitrogen, and sulfur cycling among widespread estuary sediment bacteria.</title>
        <authorList>
            <person name="Baker B.J."/>
            <person name="Lazar C.S."/>
            <person name="Teske A.P."/>
            <person name="Dick G.J."/>
        </authorList>
    </citation>
    <scope>NUCLEOTIDE SEQUENCE [LARGE SCALE GENOMIC DNA]</scope>
    <source>
        <strain evidence="11">DG_78</strain>
    </source>
</reference>
<keyword evidence="4 10" id="KW-0288">FMN</keyword>
<evidence type="ECO:0000313" key="11">
    <source>
        <dbReference type="EMBL" id="KPJ74488.1"/>
    </source>
</evidence>
<keyword evidence="8 10" id="KW-1133">Transmembrane helix</keyword>
<dbReference type="EC" id="7.-.-.-" evidence="10"/>
<keyword evidence="7 10" id="KW-0249">Electron transport</keyword>
<evidence type="ECO:0000313" key="12">
    <source>
        <dbReference type="Proteomes" id="UP000051012"/>
    </source>
</evidence>
<comment type="cofactor">
    <cofactor evidence="10">
        <name>FMN</name>
        <dbReference type="ChEBI" id="CHEBI:58210"/>
    </cofactor>
</comment>
<keyword evidence="6 10" id="KW-1278">Translocase</keyword>